<feature type="compositionally biased region" description="Low complexity" evidence="4">
    <location>
        <begin position="702"/>
        <end position="716"/>
    </location>
</feature>
<evidence type="ECO:0000256" key="3">
    <source>
        <dbReference type="ARBA" id="ARBA00023186"/>
    </source>
</evidence>
<organism evidence="5 6">
    <name type="scientific">Theileria orientalis</name>
    <dbReference type="NCBI Taxonomy" id="68886"/>
    <lineage>
        <taxon>Eukaryota</taxon>
        <taxon>Sar</taxon>
        <taxon>Alveolata</taxon>
        <taxon>Apicomplexa</taxon>
        <taxon>Aconoidasida</taxon>
        <taxon>Piroplasmida</taxon>
        <taxon>Theileriidae</taxon>
        <taxon>Theileria</taxon>
    </lineage>
</organism>
<gene>
    <name evidence="5" type="ORF">MACK_000399</name>
</gene>
<dbReference type="InterPro" id="IPR043129">
    <property type="entry name" value="ATPase_NBD"/>
</dbReference>
<feature type="region of interest" description="Disordered" evidence="4">
    <location>
        <begin position="519"/>
        <end position="565"/>
    </location>
</feature>
<sequence>MKSTRFCILNYTSLSYRIKILLIVFVLFFNLSQFTNCTTVTLGIDWGEEYVEASIAFRGHRPDILLTGTGSRKFENAVYLLGDTRLFDKEASSFALKDPSKTLQKSAHLLGIPFASNSKWTRMSTVKASDVVETLKKNNVSFHWDYTPYEFGVSKDGQLHLKVLKDSMVGLEEATAHFFNHLKNVALDKLVSVKAIESHDSKVEIMAVISIPCNYTQNQRRALVFAAESAGLKVVDLVHGITAAAWFNTLEMGPGTKKILYYDLGSSGANVGIVEARVPPPKSKDYPQIRTLSCVTYPGIGGRQHDLLLAEYLRDKFESDNNVKLMPGNPRSLQKLLKSVNKAKMKLTLSETASVEVDNLVKNKHLNFKLTRSDYDKLLDPVLQKLSEPLNMALREANLKLSDLDSIEMLGGAWRVPSVTMKLSESVKPLHLGFHLNAEESIAMGCGYLAAAHNPFFRMKKIELYDNAVFEYVLHVKGPDLDKRVTLYKSGDRINHSKVVKVNTTNSFNLSIYENYTDSEAKSGEGSDKTDKSDKSDKTDKSDKSSTHTERTGKQSKGSKVDISDSTPMDVKVLDYKVTGVEDMLLSQKKDRVAQVSLTFKTENGVIRLIKVSGKPVKKHGDKKLNKTMYDLSTSEHTFSNLEDLKNKGMDQEAEGLDDSVTTESQVAEDTEGTTESPSEVSDVEHPPSEDDALETGASAHTPGTTPSTTPGTTPSAKSTDHASEKHGVHEDKHEHSEASTGKASSGDAGTEDPGAGAGSTTTTATGTTADKDDTTQSGASADKDATTQSSVSADKDATTQSSVSADKEPGKDGDKEHEGTKSDHKKDATKEKDEKTTKESLKEKLMSKLNEDQVDLQFVDNTMDLYHDNKLKETMKNIETLVIRDKLAQERSHLKNKLESMLYKYKGVLRSEDFKAACKPNEEQMLSEKVKSLLEWFDEHSYKATLETFKKHLEELNELGTPIYRRMDNNVNRESLVKSTDAEFAELQEKLTQLLSEKPFLNDNATTLEMFRNNVAWWEQIKEDQAKLPLFEEGLFDHTTVKSKVDLNRMLLKNLQQIQPPQDASKDSATTDGETSGEGGKDADADSGIDTASGSDTDGETTSGSETDSGTSASGADPAGSTTDSTATSPTEETAKHPQESDKESTADATKRDPEGPNDSKDDPLHSEL</sequence>
<feature type="compositionally biased region" description="Low complexity" evidence="4">
    <location>
        <begin position="1091"/>
        <end position="1117"/>
    </location>
</feature>
<keyword evidence="2" id="KW-0067">ATP-binding</keyword>
<dbReference type="InterPro" id="IPR013126">
    <property type="entry name" value="Hsp_70_fam"/>
</dbReference>
<keyword evidence="1" id="KW-0547">Nucleotide-binding</keyword>
<evidence type="ECO:0000313" key="6">
    <source>
        <dbReference type="Proteomes" id="UP000244811"/>
    </source>
</evidence>
<dbReference type="PANTHER" id="PTHR45639">
    <property type="entry name" value="HSC70CB, ISOFORM G-RELATED"/>
    <property type="match status" value="1"/>
</dbReference>
<feature type="compositionally biased region" description="Low complexity" evidence="4">
    <location>
        <begin position="753"/>
        <end position="769"/>
    </location>
</feature>
<protein>
    <submittedName>
        <fullName evidence="5">HSP70 chaperone</fullName>
    </submittedName>
</protein>
<dbReference type="Pfam" id="PF00012">
    <property type="entry name" value="HSP70"/>
    <property type="match status" value="1"/>
</dbReference>
<dbReference type="SUPFAM" id="SSF100934">
    <property type="entry name" value="Heat shock protein 70kD (HSP70), C-terminal subdomain"/>
    <property type="match status" value="1"/>
</dbReference>
<feature type="compositionally biased region" description="Basic and acidic residues" evidence="4">
    <location>
        <begin position="1134"/>
        <end position="1170"/>
    </location>
</feature>
<dbReference type="AlphaFoldDB" id="A0A976QT55"/>
<evidence type="ECO:0000256" key="2">
    <source>
        <dbReference type="ARBA" id="ARBA00022840"/>
    </source>
</evidence>
<dbReference type="GO" id="GO:0034663">
    <property type="term" value="C:endoplasmic reticulum chaperone complex"/>
    <property type="evidence" value="ECO:0007669"/>
    <property type="project" value="TreeGrafter"/>
</dbReference>
<dbReference type="Gene3D" id="1.20.1270.10">
    <property type="match status" value="1"/>
</dbReference>
<feature type="compositionally biased region" description="Basic and acidic residues" evidence="4">
    <location>
        <begin position="719"/>
        <end position="738"/>
    </location>
</feature>
<feature type="region of interest" description="Disordered" evidence="4">
    <location>
        <begin position="643"/>
        <end position="842"/>
    </location>
</feature>
<keyword evidence="3" id="KW-0143">Chaperone</keyword>
<evidence type="ECO:0000313" key="5">
    <source>
        <dbReference type="EMBL" id="UKK00327.2"/>
    </source>
</evidence>
<dbReference type="FunFam" id="3.90.640.10:FF:000003">
    <property type="entry name" value="Molecular chaperone DnaK"/>
    <property type="match status" value="1"/>
</dbReference>
<evidence type="ECO:0000256" key="1">
    <source>
        <dbReference type="ARBA" id="ARBA00022741"/>
    </source>
</evidence>
<dbReference type="EMBL" id="CP056069">
    <property type="protein sequence ID" value="UKK00327.2"/>
    <property type="molecule type" value="Genomic_DNA"/>
</dbReference>
<dbReference type="GO" id="GO:0030968">
    <property type="term" value="P:endoplasmic reticulum unfolded protein response"/>
    <property type="evidence" value="ECO:0007669"/>
    <property type="project" value="TreeGrafter"/>
</dbReference>
<dbReference type="GO" id="GO:0005524">
    <property type="term" value="F:ATP binding"/>
    <property type="evidence" value="ECO:0007669"/>
    <property type="project" value="UniProtKB-KW"/>
</dbReference>
<dbReference type="InterPro" id="IPR029048">
    <property type="entry name" value="HSP70_C_sf"/>
</dbReference>
<feature type="compositionally biased region" description="Polar residues" evidence="4">
    <location>
        <begin position="1121"/>
        <end position="1133"/>
    </location>
</feature>
<dbReference type="Gene3D" id="3.30.30.30">
    <property type="match status" value="1"/>
</dbReference>
<feature type="compositionally biased region" description="Polar residues" evidence="4">
    <location>
        <begin position="1057"/>
        <end position="1075"/>
    </location>
</feature>
<dbReference type="PANTHER" id="PTHR45639:SF3">
    <property type="entry name" value="HYPOXIA UP-REGULATED PROTEIN 1"/>
    <property type="match status" value="1"/>
</dbReference>
<accession>A0A976QT55</accession>
<dbReference type="GO" id="GO:0140662">
    <property type="term" value="F:ATP-dependent protein folding chaperone"/>
    <property type="evidence" value="ECO:0007669"/>
    <property type="project" value="InterPro"/>
</dbReference>
<feature type="compositionally biased region" description="Polar residues" evidence="4">
    <location>
        <begin position="787"/>
        <end position="805"/>
    </location>
</feature>
<feature type="compositionally biased region" description="Basic and acidic residues" evidence="4">
    <location>
        <begin position="806"/>
        <end position="842"/>
    </location>
</feature>
<name>A0A976QT55_THEOR</name>
<reference evidence="5" key="1">
    <citation type="submission" date="2022-07" db="EMBL/GenBank/DDBJ databases">
        <title>Evaluation of T. orientalis genome assembly methods using nanopore sequencing and analysis of variation between genomes.</title>
        <authorList>
            <person name="Yam J."/>
            <person name="Micallef M.L."/>
            <person name="Liu M."/>
            <person name="Djordjevic S.P."/>
            <person name="Bogema D.R."/>
            <person name="Jenkins C."/>
        </authorList>
    </citation>
    <scope>NUCLEOTIDE SEQUENCE</scope>
    <source>
        <strain evidence="5">Goon Nure</strain>
    </source>
</reference>
<evidence type="ECO:0000256" key="4">
    <source>
        <dbReference type="SAM" id="MobiDB-lite"/>
    </source>
</evidence>
<dbReference type="Gene3D" id="3.30.420.40">
    <property type="match status" value="2"/>
</dbReference>
<feature type="region of interest" description="Disordered" evidence="4">
    <location>
        <begin position="1057"/>
        <end position="1170"/>
    </location>
</feature>
<dbReference type="Gene3D" id="3.90.640.10">
    <property type="entry name" value="Actin, Chain A, domain 4"/>
    <property type="match status" value="1"/>
</dbReference>
<dbReference type="Proteomes" id="UP000244811">
    <property type="component" value="Chromosome 1"/>
</dbReference>
<proteinExistence type="predicted"/>
<dbReference type="SUPFAM" id="SSF53067">
    <property type="entry name" value="Actin-like ATPase domain"/>
    <property type="match status" value="2"/>
</dbReference>
<feature type="compositionally biased region" description="Basic and acidic residues" evidence="4">
    <location>
        <begin position="519"/>
        <end position="563"/>
    </location>
</feature>